<dbReference type="Pfam" id="PF24287">
    <property type="entry name" value="DUF7475"/>
    <property type="match status" value="1"/>
</dbReference>
<evidence type="ECO:0000313" key="2">
    <source>
        <dbReference type="EMBL" id="MFC4359786.1"/>
    </source>
</evidence>
<proteinExistence type="predicted"/>
<dbReference type="Proteomes" id="UP001595921">
    <property type="component" value="Unassembled WGS sequence"/>
</dbReference>
<evidence type="ECO:0000256" key="1">
    <source>
        <dbReference type="SAM" id="Phobius"/>
    </source>
</evidence>
<feature type="transmembrane region" description="Helical" evidence="1">
    <location>
        <begin position="109"/>
        <end position="129"/>
    </location>
</feature>
<name>A0ABD5PFV2_9EURY</name>
<organism evidence="2 3">
    <name type="scientific">Halobium salinum</name>
    <dbReference type="NCBI Taxonomy" id="1364940"/>
    <lineage>
        <taxon>Archaea</taxon>
        <taxon>Methanobacteriati</taxon>
        <taxon>Methanobacteriota</taxon>
        <taxon>Stenosarchaea group</taxon>
        <taxon>Halobacteria</taxon>
        <taxon>Halobacteriales</taxon>
        <taxon>Haloferacaceae</taxon>
        <taxon>Halobium</taxon>
    </lineage>
</organism>
<keyword evidence="1" id="KW-0472">Membrane</keyword>
<gene>
    <name evidence="2" type="ORF">ACFO0N_17715</name>
</gene>
<reference evidence="2 3" key="1">
    <citation type="journal article" date="2019" name="Int. J. Syst. Evol. Microbiol.">
        <title>The Global Catalogue of Microorganisms (GCM) 10K type strain sequencing project: providing services to taxonomists for standard genome sequencing and annotation.</title>
        <authorList>
            <consortium name="The Broad Institute Genomics Platform"/>
            <consortium name="The Broad Institute Genome Sequencing Center for Infectious Disease"/>
            <person name="Wu L."/>
            <person name="Ma J."/>
        </authorList>
    </citation>
    <scope>NUCLEOTIDE SEQUENCE [LARGE SCALE GENOMIC DNA]</scope>
    <source>
        <strain evidence="2 3">CGMCC 1.12553</strain>
    </source>
</reference>
<keyword evidence="3" id="KW-1185">Reference proteome</keyword>
<dbReference type="InterPro" id="IPR055898">
    <property type="entry name" value="DUF7475"/>
</dbReference>
<keyword evidence="1" id="KW-0812">Transmembrane</keyword>
<sequence length="143" mass="15425">MAATTQTTQTTRTARGFGFETATLTPVHWTAVGLASITGIVHLYLWYNGGMDLFLLAGLGYFGAIGLLLLNVYRPALYLAGIPYTLAQIGGYVMEWQALGFGPAPEGTLGLTTKAVEIALIACLAYLFARWYSVRRAERALTA</sequence>
<keyword evidence="1" id="KW-1133">Transmembrane helix</keyword>
<dbReference type="EMBL" id="JBHSDS010000008">
    <property type="protein sequence ID" value="MFC4359786.1"/>
    <property type="molecule type" value="Genomic_DNA"/>
</dbReference>
<comment type="caution">
    <text evidence="2">The sequence shown here is derived from an EMBL/GenBank/DDBJ whole genome shotgun (WGS) entry which is preliminary data.</text>
</comment>
<feature type="transmembrane region" description="Helical" evidence="1">
    <location>
        <begin position="27"/>
        <end position="46"/>
    </location>
</feature>
<evidence type="ECO:0000313" key="3">
    <source>
        <dbReference type="Proteomes" id="UP001595921"/>
    </source>
</evidence>
<dbReference type="AlphaFoldDB" id="A0ABD5PFV2"/>
<accession>A0ABD5PFV2</accession>
<dbReference type="RefSeq" id="WP_267621283.1">
    <property type="nucleotide sequence ID" value="NZ_JAODIW010000006.1"/>
</dbReference>
<feature type="transmembrane region" description="Helical" evidence="1">
    <location>
        <begin position="53"/>
        <end position="73"/>
    </location>
</feature>
<protein>
    <submittedName>
        <fullName evidence="2">Uncharacterized protein</fullName>
    </submittedName>
</protein>